<evidence type="ECO:0000259" key="4">
    <source>
        <dbReference type="Pfam" id="PF22422"/>
    </source>
</evidence>
<comment type="similarity">
    <text evidence="1">Belongs to the glycosyl hydrolase 63 family.</text>
</comment>
<gene>
    <name evidence="5" type="ORF">AVDCRST_MAG58-1937</name>
</gene>
<dbReference type="SUPFAM" id="SSF48208">
    <property type="entry name" value="Six-hairpin glycosidases"/>
    <property type="match status" value="1"/>
</dbReference>
<evidence type="ECO:0000256" key="1">
    <source>
        <dbReference type="ARBA" id="ARBA00010833"/>
    </source>
</evidence>
<reference evidence="5" key="1">
    <citation type="submission" date="2020-02" db="EMBL/GenBank/DDBJ databases">
        <authorList>
            <person name="Meier V. D."/>
        </authorList>
    </citation>
    <scope>NUCLEOTIDE SEQUENCE</scope>
    <source>
        <strain evidence="5">AVDCRST_MAG58</strain>
    </source>
</reference>
<dbReference type="InterPro" id="IPR054491">
    <property type="entry name" value="MGH1-like_GH"/>
</dbReference>
<dbReference type="InterPro" id="IPR012341">
    <property type="entry name" value="6hp_glycosidase-like_sf"/>
</dbReference>
<sequence length="199" mass="22872">MQDVLFNSLLYKADRDLVEIARIVGEDPSPHEERAKKTRRSIEEKLWDEDCGTYLDYDLVDGRPIPVYFGPNLAGPLYAGIVEQDRAKRVVDTLENEGFGLADKDVTPIPSYDLHGFGFSEERYWRGPVWININWFLMHGLEAYGYQDHAQRLRRTIIELCRDQGFHEYFDPLTGDGLGSILFSWSAALLLDVLLEEGE</sequence>
<dbReference type="Gene3D" id="1.50.10.10">
    <property type="match status" value="1"/>
</dbReference>
<evidence type="ECO:0000256" key="2">
    <source>
        <dbReference type="ARBA" id="ARBA00022801"/>
    </source>
</evidence>
<protein>
    <submittedName>
        <fullName evidence="5">GH63 / GH37</fullName>
    </submittedName>
</protein>
<proteinExistence type="inferred from homology"/>
<dbReference type="EMBL" id="CADCVF010000042">
    <property type="protein sequence ID" value="CAA9458407.1"/>
    <property type="molecule type" value="Genomic_DNA"/>
</dbReference>
<dbReference type="GO" id="GO:0006487">
    <property type="term" value="P:protein N-linked glycosylation"/>
    <property type="evidence" value="ECO:0007669"/>
    <property type="project" value="TreeGrafter"/>
</dbReference>
<keyword evidence="2" id="KW-0378">Hydrolase</keyword>
<feature type="domain" description="Mannosylglycerate hydrolase MGH1-like glycoside hydrolase" evidence="4">
    <location>
        <begin position="1"/>
        <end position="186"/>
    </location>
</feature>
<accession>A0A6J4QY64</accession>
<dbReference type="InterPro" id="IPR004888">
    <property type="entry name" value="Glycoside_hydrolase_63"/>
</dbReference>
<dbReference type="PANTHER" id="PTHR10412">
    <property type="entry name" value="MANNOSYL-OLIGOSACCHARIDE GLUCOSIDASE"/>
    <property type="match status" value="1"/>
</dbReference>
<dbReference type="InterPro" id="IPR008928">
    <property type="entry name" value="6-hairpin_glycosidase_sf"/>
</dbReference>
<dbReference type="AlphaFoldDB" id="A0A6J4QY64"/>
<dbReference type="PANTHER" id="PTHR10412:SF11">
    <property type="entry name" value="MANNOSYL-OLIGOSACCHARIDE GLUCOSIDASE"/>
    <property type="match status" value="1"/>
</dbReference>
<dbReference type="Pfam" id="PF22422">
    <property type="entry name" value="MGH1-like_GH"/>
    <property type="match status" value="1"/>
</dbReference>
<dbReference type="GO" id="GO:0004573">
    <property type="term" value="F:Glc3Man9GlcNAc2 oligosaccharide glucosidase activity"/>
    <property type="evidence" value="ECO:0007669"/>
    <property type="project" value="InterPro"/>
</dbReference>
<dbReference type="GO" id="GO:0009311">
    <property type="term" value="P:oligosaccharide metabolic process"/>
    <property type="evidence" value="ECO:0007669"/>
    <property type="project" value="InterPro"/>
</dbReference>
<evidence type="ECO:0000313" key="5">
    <source>
        <dbReference type="EMBL" id="CAA9458407.1"/>
    </source>
</evidence>
<keyword evidence="3" id="KW-0326">Glycosidase</keyword>
<name>A0A6J4QY64_9ACTN</name>
<organism evidence="5">
    <name type="scientific">uncultured Rubrobacteraceae bacterium</name>
    <dbReference type="NCBI Taxonomy" id="349277"/>
    <lineage>
        <taxon>Bacteria</taxon>
        <taxon>Bacillati</taxon>
        <taxon>Actinomycetota</taxon>
        <taxon>Rubrobacteria</taxon>
        <taxon>Rubrobacterales</taxon>
        <taxon>Rubrobacteraceae</taxon>
        <taxon>environmental samples</taxon>
    </lineage>
</organism>
<evidence type="ECO:0000256" key="3">
    <source>
        <dbReference type="ARBA" id="ARBA00023295"/>
    </source>
</evidence>